<proteinExistence type="predicted"/>
<dbReference type="InterPro" id="IPR051603">
    <property type="entry name" value="Zinc-ADH_QOR/CCCR"/>
</dbReference>
<reference evidence="3" key="1">
    <citation type="submission" date="2020-07" db="EMBL/GenBank/DDBJ databases">
        <title>Huge and variable diversity of episymbiotic CPR bacteria and DPANN archaea in groundwater ecosystems.</title>
        <authorList>
            <person name="He C.Y."/>
            <person name="Keren R."/>
            <person name="Whittaker M."/>
            <person name="Farag I.F."/>
            <person name="Doudna J."/>
            <person name="Cate J.H.D."/>
            <person name="Banfield J.F."/>
        </authorList>
    </citation>
    <scope>NUCLEOTIDE SEQUENCE</scope>
    <source>
        <strain evidence="3">NC_groundwater_763_Ag_S-0.2um_68_21</strain>
    </source>
</reference>
<keyword evidence="1" id="KW-0521">NADP</keyword>
<dbReference type="Gene3D" id="3.40.50.720">
    <property type="entry name" value="NAD(P)-binding Rossmann-like Domain"/>
    <property type="match status" value="1"/>
</dbReference>
<gene>
    <name evidence="3" type="ORF">HYZ11_13645</name>
</gene>
<dbReference type="Pfam" id="PF08240">
    <property type="entry name" value="ADH_N"/>
    <property type="match status" value="1"/>
</dbReference>
<dbReference type="EMBL" id="JACPUR010000034">
    <property type="protein sequence ID" value="MBI3128642.1"/>
    <property type="molecule type" value="Genomic_DNA"/>
</dbReference>
<evidence type="ECO:0000256" key="1">
    <source>
        <dbReference type="ARBA" id="ARBA00022857"/>
    </source>
</evidence>
<name>A0A932I2M2_UNCTE</name>
<dbReference type="SUPFAM" id="SSF51735">
    <property type="entry name" value="NAD(P)-binding Rossmann-fold domains"/>
    <property type="match status" value="1"/>
</dbReference>
<dbReference type="CDD" id="cd08253">
    <property type="entry name" value="zeta_crystallin"/>
    <property type="match status" value="1"/>
</dbReference>
<dbReference type="Proteomes" id="UP000782312">
    <property type="component" value="Unassembled WGS sequence"/>
</dbReference>
<protein>
    <submittedName>
        <fullName evidence="3">NADPH:quinone reductase</fullName>
    </submittedName>
</protein>
<organism evidence="3 4">
    <name type="scientific">Tectimicrobiota bacterium</name>
    <dbReference type="NCBI Taxonomy" id="2528274"/>
    <lineage>
        <taxon>Bacteria</taxon>
        <taxon>Pseudomonadati</taxon>
        <taxon>Nitrospinota/Tectimicrobiota group</taxon>
        <taxon>Candidatus Tectimicrobiota</taxon>
    </lineage>
</organism>
<evidence type="ECO:0000313" key="3">
    <source>
        <dbReference type="EMBL" id="MBI3128642.1"/>
    </source>
</evidence>
<dbReference type="InterPro" id="IPR011032">
    <property type="entry name" value="GroES-like_sf"/>
</dbReference>
<dbReference type="SUPFAM" id="SSF50129">
    <property type="entry name" value="GroES-like"/>
    <property type="match status" value="1"/>
</dbReference>
<dbReference type="PANTHER" id="PTHR44154:SF1">
    <property type="entry name" value="QUINONE OXIDOREDUCTASE"/>
    <property type="match status" value="1"/>
</dbReference>
<dbReference type="InterPro" id="IPR013149">
    <property type="entry name" value="ADH-like_C"/>
</dbReference>
<dbReference type="AlphaFoldDB" id="A0A932I2M2"/>
<dbReference type="PANTHER" id="PTHR44154">
    <property type="entry name" value="QUINONE OXIDOREDUCTASE"/>
    <property type="match status" value="1"/>
</dbReference>
<accession>A0A932I2M2</accession>
<comment type="caution">
    <text evidence="3">The sequence shown here is derived from an EMBL/GenBank/DDBJ whole genome shotgun (WGS) entry which is preliminary data.</text>
</comment>
<feature type="domain" description="Enoyl reductase (ER)" evidence="2">
    <location>
        <begin position="19"/>
        <end position="324"/>
    </location>
</feature>
<sequence length="327" mass="35095">MRAGWYEKYGPAREVIQVGELETPQAGPGEVRVRLRASGVNPSDVKSRAGSRGPWRWERIIPHSDGAGEIDQVGPGVPASRVGERVWVFNGQWQRTHGTAAQYIALPALYAVPLPAGVSFEEGACLGIPAMTAHRALFTDGPIRGKTVLVTGGAGAVGFYAVQLARWGGARVIATVSGEQKAARAREAGADEIVNYRSEDVAQRVRALTGGEGVDHVVDVDFGENLPITSQVVKENGVAAAYASMRVREPVLPWYAFMQKGVLIRPVFVYTIPDEAKRAACRDINRAIEEGKIRHAVAQRYPLADLASAHEAQESGEVVGNIVVEVG</sequence>
<evidence type="ECO:0000313" key="4">
    <source>
        <dbReference type="Proteomes" id="UP000782312"/>
    </source>
</evidence>
<dbReference type="InterPro" id="IPR036291">
    <property type="entry name" value="NAD(P)-bd_dom_sf"/>
</dbReference>
<dbReference type="InterPro" id="IPR020843">
    <property type="entry name" value="ER"/>
</dbReference>
<dbReference type="SMART" id="SM00829">
    <property type="entry name" value="PKS_ER"/>
    <property type="match status" value="1"/>
</dbReference>
<dbReference type="Gene3D" id="3.90.180.10">
    <property type="entry name" value="Medium-chain alcohol dehydrogenases, catalytic domain"/>
    <property type="match status" value="1"/>
</dbReference>
<dbReference type="Pfam" id="PF00107">
    <property type="entry name" value="ADH_zinc_N"/>
    <property type="match status" value="1"/>
</dbReference>
<evidence type="ECO:0000259" key="2">
    <source>
        <dbReference type="SMART" id="SM00829"/>
    </source>
</evidence>
<dbReference type="GO" id="GO:0016491">
    <property type="term" value="F:oxidoreductase activity"/>
    <property type="evidence" value="ECO:0007669"/>
    <property type="project" value="InterPro"/>
</dbReference>
<dbReference type="InterPro" id="IPR013154">
    <property type="entry name" value="ADH-like_N"/>
</dbReference>